<evidence type="ECO:0000259" key="8">
    <source>
        <dbReference type="PROSITE" id="PS50109"/>
    </source>
</evidence>
<dbReference type="Gene3D" id="3.40.50.150">
    <property type="entry name" value="Vaccinia Virus protein VP39"/>
    <property type="match status" value="1"/>
</dbReference>
<dbReference type="SUPFAM" id="SSF53335">
    <property type="entry name" value="S-adenosyl-L-methionine-dependent methyltransferases"/>
    <property type="match status" value="1"/>
</dbReference>
<evidence type="ECO:0000259" key="11">
    <source>
        <dbReference type="PROSITE" id="PS50123"/>
    </source>
</evidence>
<dbReference type="InterPro" id="IPR036890">
    <property type="entry name" value="HATPase_C_sf"/>
</dbReference>
<feature type="domain" description="Histidine kinase" evidence="8">
    <location>
        <begin position="962"/>
        <end position="1178"/>
    </location>
</feature>
<organism evidence="12 13">
    <name type="scientific">Pedobacter psychroterrae</name>
    <dbReference type="NCBI Taxonomy" id="2530453"/>
    <lineage>
        <taxon>Bacteria</taxon>
        <taxon>Pseudomonadati</taxon>
        <taxon>Bacteroidota</taxon>
        <taxon>Sphingobacteriia</taxon>
        <taxon>Sphingobacteriales</taxon>
        <taxon>Sphingobacteriaceae</taxon>
        <taxon>Pedobacter</taxon>
    </lineage>
</organism>
<dbReference type="Gene3D" id="3.30.450.20">
    <property type="entry name" value="PAS domain"/>
    <property type="match status" value="2"/>
</dbReference>
<dbReference type="InterPro" id="IPR035909">
    <property type="entry name" value="CheB_C"/>
</dbReference>
<dbReference type="Gene3D" id="3.40.50.180">
    <property type="entry name" value="Methylesterase CheB, C-terminal domain"/>
    <property type="match status" value="1"/>
</dbReference>
<dbReference type="PROSITE" id="PS50123">
    <property type="entry name" value="CHER"/>
    <property type="match status" value="1"/>
</dbReference>
<dbReference type="PROSITE" id="PS50109">
    <property type="entry name" value="HIS_KIN"/>
    <property type="match status" value="1"/>
</dbReference>
<dbReference type="CDD" id="cd16434">
    <property type="entry name" value="CheB-CheR_fusion"/>
    <property type="match status" value="1"/>
</dbReference>
<dbReference type="InterPro" id="IPR035965">
    <property type="entry name" value="PAS-like_dom_sf"/>
</dbReference>
<feature type="domain" description="PAS" evidence="9">
    <location>
        <begin position="831"/>
        <end position="902"/>
    </location>
</feature>
<dbReference type="Pfam" id="PF01739">
    <property type="entry name" value="CheR"/>
    <property type="match status" value="1"/>
</dbReference>
<dbReference type="PANTHER" id="PTHR24422">
    <property type="entry name" value="CHEMOTAXIS PROTEIN METHYLTRANSFERASE"/>
    <property type="match status" value="1"/>
</dbReference>
<dbReference type="Proteomes" id="UP000293347">
    <property type="component" value="Unassembled WGS sequence"/>
</dbReference>
<proteinExistence type="predicted"/>
<evidence type="ECO:0000256" key="6">
    <source>
        <dbReference type="PROSITE-ProRule" id="PRU00050"/>
    </source>
</evidence>
<sequence length="1185" mass="133805">MNEPEYIIAIGASAGGLEEINSFFDHTPLDGVSYIVVQHLSASFKSRMVEVLAKHSKLVVEEATDGKLVECNQVYLIPHDKYMTIENNRLHLRDKDKASGAHLTINIFFNSLAADSGNKAIGIILSGLGSDGSDGLVAIKNAGGMVMARNPETSAFPSMPSKAIATGMVDFVLEPAAMPGAIEDYVKHEGVLQAESHNDEVSLKAIVELIRQRSPLDFSDYKSSTILRRTKRRAAYHDFKTLAKYLEFLESSPEEIELLSKDFLISVTSFFRDTEAFEYIRHNILPGILKKLAPKEELKIWVAGCATGEEVYSLAMLIAEQLTNGLEHTVVKIFATDIDSAALVHAGKGIYQQETIKDVSPERLKRYFIKEGNQYRISPVLRKMAIFAQHDLVKNPPYCNMHFISCRNLLIYMAPVLQKKIFSMLLFGLKMDGYLFLGSSENPMPIIQNLEVVNKQYKLYKNIKSNRIVSFDAFSMPDSLEVRNKPIYAGQEEVNNNPLQSLSEMMHTSLANEQDYLVVCVDENKEVIKSYGNTTKYLLPKHFESNLEHLLPKKLSMAFNTLSIKVLKTNERENLNGIKIKLADLIVKVNITVSPLVSKSKQQKLLMVTLTTDKSFKASVEESADFDEKVFHDEYTLNLEQELNEVKEKLSSAYQQLDASNENMQSFNEEMISANEEMQSTNEEMQSVNEELDTINSEYQLKNKELLETNDDLNNYFRSNINGQLFINNELLLMKFSPGTVKQINLLETDIGRPLSNITTNIKFETIIEDIKNVLREGSVITKEIETNNGKWYQVMTMPYLRQSDQKNSGAIITFNDITELKKTQLELDISSKMLGMTIDAAELGIFSIHARTREFQPSAHFKTIFGFHSTEELSYQAVIERIEEDYRKIFSDAIDNSINEGDKCDLELPIRDFHDSRLRWVRIIGNLSYDHEKSPAYFTGVLNDITVHKQDELRKNDFIAMVSHDLRSPLTSIQAYLQLITLKVKKTDDSFVQTSLSRVSVLIKKMNSMINGFLTVSSSEGGKIHLDSEIFHMNGLIDEIIEESILVNKGIDIVFTKGPDLTLEADRDKIGQVLNNFLSNAIKYSPNQKVIEISVEKTAGMAQVCVKDKGLGIKIEDQAKLFDRYFRVNSVDTKSVSGFGLGLYLSAEIIKRHNGKVWVESKIGNGSSFYFSLPVAEKLLPKAQ</sequence>
<dbReference type="InterPro" id="IPR003594">
    <property type="entry name" value="HATPase_dom"/>
</dbReference>
<keyword evidence="4" id="KW-0808">Transferase</keyword>
<keyword evidence="3" id="KW-0597">Phosphoprotein</keyword>
<dbReference type="SUPFAM" id="SSF55785">
    <property type="entry name" value="PYP-like sensor domain (PAS domain)"/>
    <property type="match status" value="1"/>
</dbReference>
<dbReference type="GO" id="GO:0008757">
    <property type="term" value="F:S-adenosylmethionine-dependent methyltransferase activity"/>
    <property type="evidence" value="ECO:0007669"/>
    <property type="project" value="InterPro"/>
</dbReference>
<keyword evidence="13" id="KW-1185">Reference proteome</keyword>
<evidence type="ECO:0000256" key="3">
    <source>
        <dbReference type="ARBA" id="ARBA00022553"/>
    </source>
</evidence>
<evidence type="ECO:0000259" key="10">
    <source>
        <dbReference type="PROSITE" id="PS50122"/>
    </source>
</evidence>
<dbReference type="InterPro" id="IPR000780">
    <property type="entry name" value="CheR_MeTrfase"/>
</dbReference>
<dbReference type="Gene3D" id="3.30.565.10">
    <property type="entry name" value="Histidine kinase-like ATPase, C-terminal domain"/>
    <property type="match status" value="1"/>
</dbReference>
<dbReference type="InterPro" id="IPR000673">
    <property type="entry name" value="Sig_transdc_resp-reg_Me-estase"/>
</dbReference>
<evidence type="ECO:0000313" key="12">
    <source>
        <dbReference type="EMBL" id="TCD01505.1"/>
    </source>
</evidence>
<dbReference type="GO" id="GO:0000155">
    <property type="term" value="F:phosphorelay sensor kinase activity"/>
    <property type="evidence" value="ECO:0007669"/>
    <property type="project" value="InterPro"/>
</dbReference>
<protein>
    <recommendedName>
        <fullName evidence="2">histidine kinase</fullName>
        <ecNumber evidence="2">2.7.13.3</ecNumber>
    </recommendedName>
</protein>
<dbReference type="SUPFAM" id="SSF52738">
    <property type="entry name" value="Methylesterase CheB, C-terminal domain"/>
    <property type="match status" value="1"/>
</dbReference>
<feature type="active site" evidence="6">
    <location>
        <position position="13"/>
    </location>
</feature>
<keyword evidence="7" id="KW-0175">Coiled coil</keyword>
<name>A0A4R0NQE4_9SPHI</name>
<dbReference type="Pfam" id="PF02518">
    <property type="entry name" value="HATPase_c"/>
    <property type="match status" value="1"/>
</dbReference>
<dbReference type="GO" id="GO:0008984">
    <property type="term" value="F:protein-glutamate methylesterase activity"/>
    <property type="evidence" value="ECO:0007669"/>
    <property type="project" value="InterPro"/>
</dbReference>
<dbReference type="PROSITE" id="PS50112">
    <property type="entry name" value="PAS"/>
    <property type="match status" value="1"/>
</dbReference>
<accession>A0A4R0NQE4</accession>
<feature type="active site" evidence="6">
    <location>
        <position position="39"/>
    </location>
</feature>
<reference evidence="12 13" key="1">
    <citation type="submission" date="2019-02" db="EMBL/GenBank/DDBJ databases">
        <title>Pedobacter sp. RP-1-14 sp. nov., isolated from Arctic soil.</title>
        <authorList>
            <person name="Dahal R.H."/>
        </authorList>
    </citation>
    <scope>NUCLEOTIDE SEQUENCE [LARGE SCALE GENOMIC DNA]</scope>
    <source>
        <strain evidence="12 13">RP-1-14</strain>
    </source>
</reference>
<dbReference type="PRINTS" id="PR00996">
    <property type="entry name" value="CHERMTFRASE"/>
</dbReference>
<dbReference type="SUPFAM" id="SSF47384">
    <property type="entry name" value="Homodimeric domain of signal transducing histidine kinase"/>
    <property type="match status" value="1"/>
</dbReference>
<gene>
    <name evidence="12" type="ORF">EZ437_12270</name>
</gene>
<keyword evidence="5" id="KW-0418">Kinase</keyword>
<dbReference type="InterPro" id="IPR050903">
    <property type="entry name" value="Bact_Chemotaxis_MeTrfase"/>
</dbReference>
<dbReference type="EC" id="2.7.13.3" evidence="2"/>
<dbReference type="OrthoDB" id="9813151at2"/>
<dbReference type="SUPFAM" id="SSF55874">
    <property type="entry name" value="ATPase domain of HSP90 chaperone/DNA topoisomerase II/histidine kinase"/>
    <property type="match status" value="1"/>
</dbReference>
<evidence type="ECO:0000256" key="2">
    <source>
        <dbReference type="ARBA" id="ARBA00012438"/>
    </source>
</evidence>
<evidence type="ECO:0000259" key="9">
    <source>
        <dbReference type="PROSITE" id="PS50112"/>
    </source>
</evidence>
<dbReference type="AlphaFoldDB" id="A0A4R0NQE4"/>
<evidence type="ECO:0000313" key="13">
    <source>
        <dbReference type="Proteomes" id="UP000293347"/>
    </source>
</evidence>
<feature type="domain" description="CheB-type methylesterase" evidence="10">
    <location>
        <begin position="1"/>
        <end position="189"/>
    </location>
</feature>
<keyword evidence="6" id="KW-0378">Hydrolase</keyword>
<dbReference type="Gene3D" id="1.10.287.130">
    <property type="match status" value="1"/>
</dbReference>
<comment type="caution">
    <text evidence="12">The sequence shown here is derived from an EMBL/GenBank/DDBJ whole genome shotgun (WGS) entry which is preliminary data.</text>
</comment>
<evidence type="ECO:0000256" key="4">
    <source>
        <dbReference type="ARBA" id="ARBA00022679"/>
    </source>
</evidence>
<dbReference type="InterPro" id="IPR000014">
    <property type="entry name" value="PAS"/>
</dbReference>
<dbReference type="CDD" id="cd00082">
    <property type="entry name" value="HisKA"/>
    <property type="match status" value="1"/>
</dbReference>
<dbReference type="RefSeq" id="WP_131596305.1">
    <property type="nucleotide sequence ID" value="NZ_SJSL01000002.1"/>
</dbReference>
<dbReference type="SUPFAM" id="SSF47757">
    <property type="entry name" value="Chemotaxis receptor methyltransferase CheR, N-terminal domain"/>
    <property type="match status" value="1"/>
</dbReference>
<dbReference type="FunFam" id="3.30.565.10:FF:000006">
    <property type="entry name" value="Sensor histidine kinase WalK"/>
    <property type="match status" value="1"/>
</dbReference>
<dbReference type="InterPro" id="IPR022641">
    <property type="entry name" value="CheR_N"/>
</dbReference>
<dbReference type="Pfam" id="PF03705">
    <property type="entry name" value="CheR_N"/>
    <property type="match status" value="1"/>
</dbReference>
<dbReference type="Pfam" id="PF01339">
    <property type="entry name" value="CheB_methylest"/>
    <property type="match status" value="1"/>
</dbReference>
<dbReference type="InterPro" id="IPR022642">
    <property type="entry name" value="CheR_C"/>
</dbReference>
<dbReference type="EMBL" id="SJSL01000002">
    <property type="protein sequence ID" value="TCD01505.1"/>
    <property type="molecule type" value="Genomic_DNA"/>
</dbReference>
<dbReference type="InterPro" id="IPR036097">
    <property type="entry name" value="HisK_dim/P_sf"/>
</dbReference>
<dbReference type="PANTHER" id="PTHR24422:SF27">
    <property type="entry name" value="PROTEIN-GLUTAMATE O-METHYLTRANSFERASE"/>
    <property type="match status" value="1"/>
</dbReference>
<feature type="active site" evidence="6">
    <location>
        <position position="131"/>
    </location>
</feature>
<dbReference type="InterPro" id="IPR005467">
    <property type="entry name" value="His_kinase_dom"/>
</dbReference>
<dbReference type="SMART" id="SM00387">
    <property type="entry name" value="HATPase_c"/>
    <property type="match status" value="1"/>
</dbReference>
<dbReference type="InterPro" id="IPR029063">
    <property type="entry name" value="SAM-dependent_MTases_sf"/>
</dbReference>
<feature type="coiled-coil region" evidence="7">
    <location>
        <begin position="636"/>
        <end position="705"/>
    </location>
</feature>
<dbReference type="InterPro" id="IPR003661">
    <property type="entry name" value="HisK_dim/P_dom"/>
</dbReference>
<keyword evidence="6" id="KW-0145">Chemotaxis</keyword>
<dbReference type="GO" id="GO:0005737">
    <property type="term" value="C:cytoplasm"/>
    <property type="evidence" value="ECO:0007669"/>
    <property type="project" value="InterPro"/>
</dbReference>
<dbReference type="GO" id="GO:0006935">
    <property type="term" value="P:chemotaxis"/>
    <property type="evidence" value="ECO:0007669"/>
    <property type="project" value="UniProtKB-UniRule"/>
</dbReference>
<dbReference type="SMART" id="SM00388">
    <property type="entry name" value="HisKA"/>
    <property type="match status" value="1"/>
</dbReference>
<dbReference type="Pfam" id="PF00512">
    <property type="entry name" value="HisKA"/>
    <property type="match status" value="1"/>
</dbReference>
<dbReference type="GO" id="GO:0000156">
    <property type="term" value="F:phosphorelay response regulator activity"/>
    <property type="evidence" value="ECO:0007669"/>
    <property type="project" value="InterPro"/>
</dbReference>
<evidence type="ECO:0000256" key="1">
    <source>
        <dbReference type="ARBA" id="ARBA00000085"/>
    </source>
</evidence>
<evidence type="ECO:0000256" key="5">
    <source>
        <dbReference type="ARBA" id="ARBA00022777"/>
    </source>
</evidence>
<dbReference type="SMART" id="SM00138">
    <property type="entry name" value="MeTrc"/>
    <property type="match status" value="1"/>
</dbReference>
<dbReference type="PROSITE" id="PS50122">
    <property type="entry name" value="CHEB"/>
    <property type="match status" value="1"/>
</dbReference>
<feature type="domain" description="CheR-type methyltransferase" evidence="11">
    <location>
        <begin position="191"/>
        <end position="441"/>
    </location>
</feature>
<comment type="catalytic activity">
    <reaction evidence="1">
        <text>ATP + protein L-histidine = ADP + protein N-phospho-L-histidine.</text>
        <dbReference type="EC" id="2.7.13.3"/>
    </reaction>
</comment>
<evidence type="ECO:0000256" key="7">
    <source>
        <dbReference type="SAM" id="Coils"/>
    </source>
</evidence>
<dbReference type="Pfam" id="PF13596">
    <property type="entry name" value="PAS_10"/>
    <property type="match status" value="1"/>
</dbReference>